<dbReference type="Pfam" id="PF05721">
    <property type="entry name" value="PhyH"/>
    <property type="match status" value="1"/>
</dbReference>
<keyword evidence="3" id="KW-1185">Reference proteome</keyword>
<comment type="caution">
    <text evidence="2">The sequence shown here is derived from an EMBL/GenBank/DDBJ whole genome shotgun (WGS) entry which is preliminary data.</text>
</comment>
<name>A0A8J1TMZ3_OWEFU</name>
<sequence>MGEYSYTDGELRVNLQMKEDFNDNGYILVRGVLTPEELKVVRTSIEHPDGVTKYAVEFSDGDGKFSKMSLWNHPGNDVTGVVGKCQKVAGVMAELLGGEVYHYHTKLMMKEPHTGGKWNWHQDYGYWYQNGCLFPDMATVFIAIDPSTKSNGCLNVIKGSHKCGRVEHKKVAGQTGADVERVNQIMKFPGMELTEVEMQPGDALYFHSNLLHTSSQNLSPNRRWAFLCAYNRRSNDPVIVHHHPQYTPLEIVDNSAILSCTNNVDMEGKDFYPPEKGIRWQVLEKQNEIKDAQ</sequence>
<gene>
    <name evidence="2" type="ORF">OFUS_LOCUS26173</name>
</gene>
<dbReference type="OrthoDB" id="445007at2759"/>
<proteinExistence type="predicted"/>
<dbReference type="Gene3D" id="2.60.120.620">
    <property type="entry name" value="q2cbj1_9rhob like domain"/>
    <property type="match status" value="1"/>
</dbReference>
<dbReference type="InterPro" id="IPR008775">
    <property type="entry name" value="Phytyl_CoA_dOase-like"/>
</dbReference>
<dbReference type="PANTHER" id="PTHR20883">
    <property type="entry name" value="PHYTANOYL-COA DIOXYGENASE DOMAIN CONTAINING 1"/>
    <property type="match status" value="1"/>
</dbReference>
<accession>A0A8J1TMZ3</accession>
<dbReference type="EMBL" id="CAIIXF020000012">
    <property type="protein sequence ID" value="CAH1802503.1"/>
    <property type="molecule type" value="Genomic_DNA"/>
</dbReference>
<reference evidence="2" key="1">
    <citation type="submission" date="2022-03" db="EMBL/GenBank/DDBJ databases">
        <authorList>
            <person name="Martin C."/>
        </authorList>
    </citation>
    <scope>NUCLEOTIDE SEQUENCE</scope>
</reference>
<dbReference type="PANTHER" id="PTHR20883:SF51">
    <property type="entry name" value="PHYTANOYL-COA HYDROXYLASE"/>
    <property type="match status" value="1"/>
</dbReference>
<evidence type="ECO:0000256" key="1">
    <source>
        <dbReference type="ARBA" id="ARBA00001962"/>
    </source>
</evidence>
<dbReference type="SUPFAM" id="SSF51197">
    <property type="entry name" value="Clavaminate synthase-like"/>
    <property type="match status" value="1"/>
</dbReference>
<organism evidence="2 3">
    <name type="scientific">Owenia fusiformis</name>
    <name type="common">Polychaete worm</name>
    <dbReference type="NCBI Taxonomy" id="6347"/>
    <lineage>
        <taxon>Eukaryota</taxon>
        <taxon>Metazoa</taxon>
        <taxon>Spiralia</taxon>
        <taxon>Lophotrochozoa</taxon>
        <taxon>Annelida</taxon>
        <taxon>Polychaeta</taxon>
        <taxon>Sedentaria</taxon>
        <taxon>Canalipalpata</taxon>
        <taxon>Sabellida</taxon>
        <taxon>Oweniida</taxon>
        <taxon>Oweniidae</taxon>
        <taxon>Owenia</taxon>
    </lineage>
</organism>
<comment type="cofactor">
    <cofactor evidence="1">
        <name>Fe cation</name>
        <dbReference type="ChEBI" id="CHEBI:24875"/>
    </cofactor>
</comment>
<protein>
    <submittedName>
        <fullName evidence="2">Uncharacterized protein</fullName>
    </submittedName>
</protein>
<dbReference type="AlphaFoldDB" id="A0A8J1TMZ3"/>
<dbReference type="Proteomes" id="UP000749559">
    <property type="component" value="Unassembled WGS sequence"/>
</dbReference>
<evidence type="ECO:0000313" key="3">
    <source>
        <dbReference type="Proteomes" id="UP000749559"/>
    </source>
</evidence>
<evidence type="ECO:0000313" key="2">
    <source>
        <dbReference type="EMBL" id="CAH1802503.1"/>
    </source>
</evidence>